<proteinExistence type="predicted"/>
<evidence type="ECO:0000256" key="1">
    <source>
        <dbReference type="SAM" id="SignalP"/>
    </source>
</evidence>
<evidence type="ECO:0000313" key="5">
    <source>
        <dbReference type="Proteomes" id="UP000249239"/>
    </source>
</evidence>
<dbReference type="InterPro" id="IPR041624">
    <property type="entry name" value="RGI_lyase"/>
</dbReference>
<evidence type="ECO:0000313" key="4">
    <source>
        <dbReference type="EMBL" id="PZX18642.1"/>
    </source>
</evidence>
<dbReference type="Pfam" id="PF18370">
    <property type="entry name" value="RGI_lyase"/>
    <property type="match status" value="1"/>
</dbReference>
<dbReference type="SUPFAM" id="SSF69318">
    <property type="entry name" value="Integrin alpha N-terminal domain"/>
    <property type="match status" value="1"/>
</dbReference>
<comment type="caution">
    <text evidence="4">The sequence shown here is derived from an EMBL/GenBank/DDBJ whole genome shotgun (WGS) entry which is preliminary data.</text>
</comment>
<dbReference type="Gene3D" id="2.60.40.10">
    <property type="entry name" value="Immunoglobulins"/>
    <property type="match status" value="1"/>
</dbReference>
<sequence length="633" mass="69689">MKNPLLSLLLLLLSLTLSAQRQAEYLDRGLVAVGAGRDSVFVSWRLLASDAPSTAFNIYRQVNGKAQKLNALPLVDATSWMDVTSTSAQGHSYFVTPVVNGVEGAHEGHFAIHRKAASHSWLTIPLQTPDGYIPGDIAPGDLDGDGSYELVVHMTGRGHDNSHHGVTDAPVFHAYKMDGTLLWRINLGINIREGAHYTQFLVYDFDGDGRAEVVMKTADGTIDWVGKVIGDAKADHRNNDGHILRGPEYLTVFDGLTGAALCAIPYEPSRHPTLKNPTPSDMAQVWDDGNGNRSERYLACVAYLDGLHPSIVMCRGYYSRVSMAAFDWHNGQMTKRWLFDSDDGTPGNRAFHGQGNHSVSVGDVDGDGCDEIIYGSAVINNDGKGLYSTGLGHADALHFSDLDPSRPGLEIFNIQEYFGDAGMNFRDARTGEILWKVASVKADEDGGDKGEGPGRGVAFNVDPRYPGNECWVRGAGIVGMWNAQGEKIAEVNPRSCNFAVWWDGDLLRELLDGNRVMKWDWKNQRIQNIMVADGCVSNNGSKGTPGLSADLFGDWREEVVLRSLDNRSLRIYTTNIPTHHRLVTLMHDPIYRLSVAWQNVAYNQPPHPGFYIGDDMDELVHPALLIIKYLSEK</sequence>
<dbReference type="InterPro" id="IPR049366">
    <property type="entry name" value="RGL11_C"/>
</dbReference>
<dbReference type="InterPro" id="IPR013783">
    <property type="entry name" value="Ig-like_fold"/>
</dbReference>
<accession>A0A2W7P5F0</accession>
<dbReference type="Pfam" id="PF21348">
    <property type="entry name" value="RGL11_C"/>
    <property type="match status" value="1"/>
</dbReference>
<keyword evidence="5" id="KW-1185">Reference proteome</keyword>
<dbReference type="PANTHER" id="PTHR43118:SF1">
    <property type="entry name" value="RHAMNOGALACTURONAN LYASE (EUROFUNG)"/>
    <property type="match status" value="1"/>
</dbReference>
<dbReference type="PANTHER" id="PTHR43118">
    <property type="entry name" value="RHAMNOGALACTURONAN LYASE (EUROFUNG)"/>
    <property type="match status" value="1"/>
</dbReference>
<keyword evidence="4" id="KW-0456">Lyase</keyword>
<feature type="signal peptide" evidence="1">
    <location>
        <begin position="1"/>
        <end position="19"/>
    </location>
</feature>
<protein>
    <submittedName>
        <fullName evidence="4">Rhamnogalacturonan endolyase</fullName>
    </submittedName>
</protein>
<feature type="domain" description="Rhamnogalacturonan I lyase beta-sheet" evidence="2">
    <location>
        <begin position="21"/>
        <end position="106"/>
    </location>
</feature>
<dbReference type="Proteomes" id="UP000249239">
    <property type="component" value="Unassembled WGS sequence"/>
</dbReference>
<dbReference type="OrthoDB" id="9802318at2"/>
<name>A0A2W7P5F0_9BACT</name>
<evidence type="ECO:0000259" key="2">
    <source>
        <dbReference type="Pfam" id="PF18370"/>
    </source>
</evidence>
<dbReference type="CDD" id="cd10318">
    <property type="entry name" value="RGL11"/>
    <property type="match status" value="1"/>
</dbReference>
<evidence type="ECO:0000259" key="3">
    <source>
        <dbReference type="Pfam" id="PF21348"/>
    </source>
</evidence>
<dbReference type="AlphaFoldDB" id="A0A2W7P5F0"/>
<dbReference type="InterPro" id="IPR028994">
    <property type="entry name" value="Integrin_alpha_N"/>
</dbReference>
<organism evidence="4 5">
    <name type="scientific">Breznakibacter xylanolyticus</name>
    <dbReference type="NCBI Taxonomy" id="990"/>
    <lineage>
        <taxon>Bacteria</taxon>
        <taxon>Pseudomonadati</taxon>
        <taxon>Bacteroidota</taxon>
        <taxon>Bacteroidia</taxon>
        <taxon>Marinilabiliales</taxon>
        <taxon>Marinilabiliaceae</taxon>
        <taxon>Breznakibacter</taxon>
    </lineage>
</organism>
<feature type="domain" description="Rhamnogalacturonan lyase family 11 C-terminal" evidence="3">
    <location>
        <begin position="132"/>
        <end position="621"/>
    </location>
</feature>
<gene>
    <name evidence="4" type="ORF">LX69_01035</name>
</gene>
<reference evidence="4 5" key="1">
    <citation type="submission" date="2018-06" db="EMBL/GenBank/DDBJ databases">
        <title>Genomic Encyclopedia of Archaeal and Bacterial Type Strains, Phase II (KMG-II): from individual species to whole genera.</title>
        <authorList>
            <person name="Goeker M."/>
        </authorList>
    </citation>
    <scope>NUCLEOTIDE SEQUENCE [LARGE SCALE GENOMIC DNA]</scope>
    <source>
        <strain evidence="4 5">DSM 6779</strain>
    </source>
</reference>
<dbReference type="GO" id="GO:0016829">
    <property type="term" value="F:lyase activity"/>
    <property type="evidence" value="ECO:0007669"/>
    <property type="project" value="UniProtKB-KW"/>
</dbReference>
<dbReference type="EMBL" id="QKZK01000006">
    <property type="protein sequence ID" value="PZX18642.1"/>
    <property type="molecule type" value="Genomic_DNA"/>
</dbReference>
<dbReference type="RefSeq" id="WP_111444748.1">
    <property type="nucleotide sequence ID" value="NZ_QKZK01000006.1"/>
</dbReference>
<feature type="chain" id="PRO_5016158448" evidence="1">
    <location>
        <begin position="20"/>
        <end position="633"/>
    </location>
</feature>
<keyword evidence="1" id="KW-0732">Signal</keyword>
<dbReference type="InterPro" id="IPR034641">
    <property type="entry name" value="RGL11"/>
</dbReference>